<dbReference type="InterPro" id="IPR026353">
    <property type="entry name" value="Hypoxan-DNA_Glyclase"/>
</dbReference>
<evidence type="ECO:0000313" key="4">
    <source>
        <dbReference type="Proteomes" id="UP000531251"/>
    </source>
</evidence>
<dbReference type="SMART" id="SM00986">
    <property type="entry name" value="UDG"/>
    <property type="match status" value="1"/>
</dbReference>
<evidence type="ECO:0000259" key="2">
    <source>
        <dbReference type="SMART" id="SM00986"/>
    </source>
</evidence>
<dbReference type="NCBIfam" id="TIGR04274">
    <property type="entry name" value="hypoxanDNAglyco"/>
    <property type="match status" value="1"/>
</dbReference>
<proteinExistence type="predicted"/>
<comment type="caution">
    <text evidence="3">The sequence shown here is derived from an EMBL/GenBank/DDBJ whole genome shotgun (WGS) entry which is preliminary data.</text>
</comment>
<dbReference type="InterPro" id="IPR036895">
    <property type="entry name" value="Uracil-DNA_glycosylase-like_sf"/>
</dbReference>
<dbReference type="Gene3D" id="3.40.470.10">
    <property type="entry name" value="Uracil-DNA glycosylase-like domain"/>
    <property type="match status" value="1"/>
</dbReference>
<dbReference type="CDD" id="cd10032">
    <property type="entry name" value="UDG-F6_HDG"/>
    <property type="match status" value="1"/>
</dbReference>
<dbReference type="EMBL" id="JAATJB010000005">
    <property type="protein sequence ID" value="NJB97792.1"/>
    <property type="molecule type" value="Genomic_DNA"/>
</dbReference>
<dbReference type="AlphaFoldDB" id="A0A7X5XYM6"/>
<evidence type="ECO:0000256" key="1">
    <source>
        <dbReference type="SAM" id="MobiDB-lite"/>
    </source>
</evidence>
<gene>
    <name evidence="3" type="ORF">GGR89_002107</name>
</gene>
<dbReference type="Pfam" id="PF03167">
    <property type="entry name" value="UDG"/>
    <property type="match status" value="1"/>
</dbReference>
<feature type="region of interest" description="Disordered" evidence="1">
    <location>
        <begin position="16"/>
        <end position="40"/>
    </location>
</feature>
<name>A0A7X5XYM6_9SPHN</name>
<dbReference type="InterPro" id="IPR005122">
    <property type="entry name" value="Uracil-DNA_glycosylase-like"/>
</dbReference>
<feature type="domain" description="Uracil-DNA glycosylase-like" evidence="2">
    <location>
        <begin position="41"/>
        <end position="193"/>
    </location>
</feature>
<keyword evidence="4" id="KW-1185">Reference proteome</keyword>
<feature type="compositionally biased region" description="Pro residues" evidence="1">
    <location>
        <begin position="20"/>
        <end position="33"/>
    </location>
</feature>
<accession>A0A7X5XYM6</accession>
<sequence length="204" mass="21870">MKLQSLLRFLDTADRRLPTHFPPRDTPSTPAPMPERKHSFPPVVAPDTRLLVLGSLPGERSLAAARYYAHPQNQFWQLISPAAGRDLVPLAYADRLDALRAARIGLWDVVASATRPGSTDAALRDIEAHDIAALAATLPDLRAIAFNGGTAQRHGLRQLGTEAARYTILGLPSSSPLHTVGLAAKAPAWAALSAYSQPRGHANA</sequence>
<protein>
    <submittedName>
        <fullName evidence="3">Hypoxanthine-DNA glycosylase</fullName>
    </submittedName>
</protein>
<dbReference type="SUPFAM" id="SSF52141">
    <property type="entry name" value="Uracil-DNA glycosylase-like"/>
    <property type="match status" value="1"/>
</dbReference>
<organism evidence="3 4">
    <name type="scientific">Sphingomonas trueperi</name>
    <dbReference type="NCBI Taxonomy" id="53317"/>
    <lineage>
        <taxon>Bacteria</taxon>
        <taxon>Pseudomonadati</taxon>
        <taxon>Pseudomonadota</taxon>
        <taxon>Alphaproteobacteria</taxon>
        <taxon>Sphingomonadales</taxon>
        <taxon>Sphingomonadaceae</taxon>
        <taxon>Sphingomonas</taxon>
    </lineage>
</organism>
<dbReference type="SMART" id="SM00987">
    <property type="entry name" value="UreE_C"/>
    <property type="match status" value="1"/>
</dbReference>
<reference evidence="3 4" key="1">
    <citation type="submission" date="2020-03" db="EMBL/GenBank/DDBJ databases">
        <title>Genomic Encyclopedia of Type Strains, Phase IV (KMG-IV): sequencing the most valuable type-strain genomes for metagenomic binning, comparative biology and taxonomic classification.</title>
        <authorList>
            <person name="Goeker M."/>
        </authorList>
    </citation>
    <scope>NUCLEOTIDE SEQUENCE [LARGE SCALE GENOMIC DNA]</scope>
    <source>
        <strain evidence="3 4">DSM 7225</strain>
    </source>
</reference>
<dbReference type="Proteomes" id="UP000531251">
    <property type="component" value="Unassembled WGS sequence"/>
</dbReference>
<evidence type="ECO:0000313" key="3">
    <source>
        <dbReference type="EMBL" id="NJB97792.1"/>
    </source>
</evidence>